<evidence type="ECO:0000256" key="1">
    <source>
        <dbReference type="ARBA" id="ARBA00010641"/>
    </source>
</evidence>
<evidence type="ECO:0000256" key="2">
    <source>
        <dbReference type="ARBA" id="ARBA00023015"/>
    </source>
</evidence>
<comment type="similarity">
    <text evidence="1">Belongs to the sigma-70 factor family. ECF subfamily.</text>
</comment>
<dbReference type="InterPro" id="IPR007627">
    <property type="entry name" value="RNA_pol_sigma70_r2"/>
</dbReference>
<evidence type="ECO:0008006" key="10">
    <source>
        <dbReference type="Google" id="ProtNLM"/>
    </source>
</evidence>
<protein>
    <recommendedName>
        <fullName evidence="10">RNA polymerase subunit sigma-24</fullName>
    </recommendedName>
</protein>
<dbReference type="CDD" id="cd06171">
    <property type="entry name" value="Sigma70_r4"/>
    <property type="match status" value="1"/>
</dbReference>
<sequence length="199" mass="23515">MYSNSTLIELLKEGDETAFREIYDRYYDPVLKNISKWEADLNSREDILQEVFMELWNKKEHISPNVNIGGWLFTTSYHMTMSHLRKTLKMPIRSIENYSIEQLHRMPDEEDILLKEALYVSKLGRLKSAIELLSEQKKKAFILYKVKGLPYVEIARQMGISEFSVRQYVKMAMNHLRKLVKISDKELSILCIIVFCLSR</sequence>
<dbReference type="Gene3D" id="1.10.10.10">
    <property type="entry name" value="Winged helix-like DNA-binding domain superfamily/Winged helix DNA-binding domain"/>
    <property type="match status" value="1"/>
</dbReference>
<dbReference type="PANTHER" id="PTHR43133:SF46">
    <property type="entry name" value="RNA POLYMERASE SIGMA-70 FACTOR ECF SUBFAMILY"/>
    <property type="match status" value="1"/>
</dbReference>
<dbReference type="STRING" id="1176587.A8C56_12165"/>
<dbReference type="RefSeq" id="WP_067756320.1">
    <property type="nucleotide sequence ID" value="NZ_CP015772.1"/>
</dbReference>
<feature type="domain" description="RNA polymerase sigma factor 70 region 4 type 2" evidence="6">
    <location>
        <begin position="125"/>
        <end position="176"/>
    </location>
</feature>
<dbReference type="AlphaFoldDB" id="A0A1A9I1V5"/>
<dbReference type="EMBL" id="CP015772">
    <property type="protein sequence ID" value="ANH81637.1"/>
    <property type="molecule type" value="Genomic_DNA"/>
</dbReference>
<dbReference type="KEGG" id="nia:A8C56_12180"/>
<dbReference type="PANTHER" id="PTHR43133">
    <property type="entry name" value="RNA POLYMERASE ECF-TYPE SIGMA FACTO"/>
    <property type="match status" value="1"/>
</dbReference>
<evidence type="ECO:0000313" key="9">
    <source>
        <dbReference type="Proteomes" id="UP000077667"/>
    </source>
</evidence>
<evidence type="ECO:0000259" key="5">
    <source>
        <dbReference type="Pfam" id="PF04542"/>
    </source>
</evidence>
<proteinExistence type="inferred from homology"/>
<keyword evidence="4" id="KW-0804">Transcription</keyword>
<dbReference type="Pfam" id="PF08281">
    <property type="entry name" value="Sigma70_r4_2"/>
    <property type="match status" value="1"/>
</dbReference>
<dbReference type="Gene3D" id="1.10.1740.10">
    <property type="match status" value="1"/>
</dbReference>
<evidence type="ECO:0000256" key="4">
    <source>
        <dbReference type="ARBA" id="ARBA00023163"/>
    </source>
</evidence>
<dbReference type="SUPFAM" id="SSF88946">
    <property type="entry name" value="Sigma2 domain of RNA polymerase sigma factors"/>
    <property type="match status" value="1"/>
</dbReference>
<keyword evidence="3" id="KW-0731">Sigma factor</keyword>
<name>A0A1A9I1V5_9BACT</name>
<dbReference type="InterPro" id="IPR014284">
    <property type="entry name" value="RNA_pol_sigma-70_dom"/>
</dbReference>
<evidence type="ECO:0000259" key="6">
    <source>
        <dbReference type="Pfam" id="PF08281"/>
    </source>
</evidence>
<organism evidence="8 9">
    <name type="scientific">Niabella ginsenosidivorans</name>
    <dbReference type="NCBI Taxonomy" id="1176587"/>
    <lineage>
        <taxon>Bacteria</taxon>
        <taxon>Pseudomonadati</taxon>
        <taxon>Bacteroidota</taxon>
        <taxon>Chitinophagia</taxon>
        <taxon>Chitinophagales</taxon>
        <taxon>Chitinophagaceae</taxon>
        <taxon>Niabella</taxon>
    </lineage>
</organism>
<evidence type="ECO:0000256" key="3">
    <source>
        <dbReference type="ARBA" id="ARBA00023082"/>
    </source>
</evidence>
<dbReference type="InterPro" id="IPR013324">
    <property type="entry name" value="RNA_pol_sigma_r3/r4-like"/>
</dbReference>
<evidence type="ECO:0000313" key="8">
    <source>
        <dbReference type="EMBL" id="ANH81637.1"/>
    </source>
</evidence>
<keyword evidence="9" id="KW-1185">Reference proteome</keyword>
<accession>A0A1A9I1V5</accession>
<dbReference type="GO" id="GO:0016987">
    <property type="term" value="F:sigma factor activity"/>
    <property type="evidence" value="ECO:0007669"/>
    <property type="project" value="UniProtKB-KW"/>
</dbReference>
<evidence type="ECO:0000313" key="7">
    <source>
        <dbReference type="EMBL" id="ANH81634.1"/>
    </source>
</evidence>
<dbReference type="InterPro" id="IPR039425">
    <property type="entry name" value="RNA_pol_sigma-70-like"/>
</dbReference>
<dbReference type="KEGG" id="nia:A8C56_12165"/>
<dbReference type="EMBL" id="CP015772">
    <property type="protein sequence ID" value="ANH81634.1"/>
    <property type="molecule type" value="Genomic_DNA"/>
</dbReference>
<reference evidence="8 9" key="1">
    <citation type="submission" date="2016-05" db="EMBL/GenBank/DDBJ databases">
        <title>Niabella ginsenosidivorans BS26 whole genome sequencing.</title>
        <authorList>
            <person name="Im W.T."/>
            <person name="Siddiqi M.Z."/>
        </authorList>
    </citation>
    <scope>NUCLEOTIDE SEQUENCE [LARGE SCALE GENOMIC DNA]</scope>
    <source>
        <strain evidence="8 9">BS26</strain>
    </source>
</reference>
<dbReference type="SUPFAM" id="SSF88659">
    <property type="entry name" value="Sigma3 and sigma4 domains of RNA polymerase sigma factors"/>
    <property type="match status" value="1"/>
</dbReference>
<dbReference type="Pfam" id="PF04542">
    <property type="entry name" value="Sigma70_r2"/>
    <property type="match status" value="1"/>
</dbReference>
<dbReference type="InterPro" id="IPR013249">
    <property type="entry name" value="RNA_pol_sigma70_r4_t2"/>
</dbReference>
<dbReference type="InterPro" id="IPR013325">
    <property type="entry name" value="RNA_pol_sigma_r2"/>
</dbReference>
<feature type="domain" description="RNA polymerase sigma-70 region 2" evidence="5">
    <location>
        <begin position="22"/>
        <end position="86"/>
    </location>
</feature>
<dbReference type="NCBIfam" id="TIGR02937">
    <property type="entry name" value="sigma70-ECF"/>
    <property type="match status" value="1"/>
</dbReference>
<dbReference type="OrthoDB" id="655312at2"/>
<dbReference type="Proteomes" id="UP000077667">
    <property type="component" value="Chromosome"/>
</dbReference>
<dbReference type="GO" id="GO:0003677">
    <property type="term" value="F:DNA binding"/>
    <property type="evidence" value="ECO:0007669"/>
    <property type="project" value="InterPro"/>
</dbReference>
<keyword evidence="2" id="KW-0805">Transcription regulation</keyword>
<gene>
    <name evidence="7" type="ORF">A8C56_12165</name>
    <name evidence="8" type="ORF">A8C56_12180</name>
</gene>
<dbReference type="InterPro" id="IPR036388">
    <property type="entry name" value="WH-like_DNA-bd_sf"/>
</dbReference>
<dbReference type="GO" id="GO:0006352">
    <property type="term" value="P:DNA-templated transcription initiation"/>
    <property type="evidence" value="ECO:0007669"/>
    <property type="project" value="InterPro"/>
</dbReference>